<dbReference type="AlphaFoldDB" id="A0A2P2PWM9"/>
<proteinExistence type="predicted"/>
<evidence type="ECO:0000313" key="1">
    <source>
        <dbReference type="EMBL" id="MBX59053.1"/>
    </source>
</evidence>
<accession>A0A2P2PWM9</accession>
<organism evidence="1">
    <name type="scientific">Rhizophora mucronata</name>
    <name type="common">Asiatic mangrove</name>
    <dbReference type="NCBI Taxonomy" id="61149"/>
    <lineage>
        <taxon>Eukaryota</taxon>
        <taxon>Viridiplantae</taxon>
        <taxon>Streptophyta</taxon>
        <taxon>Embryophyta</taxon>
        <taxon>Tracheophyta</taxon>
        <taxon>Spermatophyta</taxon>
        <taxon>Magnoliopsida</taxon>
        <taxon>eudicotyledons</taxon>
        <taxon>Gunneridae</taxon>
        <taxon>Pentapetalae</taxon>
        <taxon>rosids</taxon>
        <taxon>fabids</taxon>
        <taxon>Malpighiales</taxon>
        <taxon>Rhizophoraceae</taxon>
        <taxon>Rhizophora</taxon>
    </lineage>
</organism>
<protein>
    <submittedName>
        <fullName evidence="1">Uncharacterized protein</fullName>
    </submittedName>
</protein>
<name>A0A2P2PWM9_RHIMU</name>
<dbReference type="EMBL" id="GGEC01078569">
    <property type="protein sequence ID" value="MBX59053.1"/>
    <property type="molecule type" value="Transcribed_RNA"/>
</dbReference>
<reference evidence="1" key="1">
    <citation type="submission" date="2018-02" db="EMBL/GenBank/DDBJ databases">
        <title>Rhizophora mucronata_Transcriptome.</title>
        <authorList>
            <person name="Meera S.P."/>
            <person name="Sreeshan A."/>
            <person name="Augustine A."/>
        </authorList>
    </citation>
    <scope>NUCLEOTIDE SEQUENCE</scope>
    <source>
        <tissue evidence="1">Leaf</tissue>
    </source>
</reference>
<sequence length="48" mass="5803">MCQIKQKMNSFLYAIPEFYVFEFQNLQFPHLYGHIVSPPCIPLVFPYY</sequence>